<evidence type="ECO:0000313" key="2">
    <source>
        <dbReference type="WBParaSite" id="nRc.2.0.1.t06099-RA"/>
    </source>
</evidence>
<dbReference type="AlphaFoldDB" id="A0A915HW25"/>
<protein>
    <submittedName>
        <fullName evidence="2">Uncharacterized protein</fullName>
    </submittedName>
</protein>
<dbReference type="Proteomes" id="UP000887565">
    <property type="component" value="Unplaced"/>
</dbReference>
<name>A0A915HW25_ROMCU</name>
<keyword evidence="1" id="KW-1185">Reference proteome</keyword>
<reference evidence="2" key="1">
    <citation type="submission" date="2022-11" db="UniProtKB">
        <authorList>
            <consortium name="WormBaseParasite"/>
        </authorList>
    </citation>
    <scope>IDENTIFICATION</scope>
</reference>
<dbReference type="WBParaSite" id="nRc.2.0.1.t06099-RA">
    <property type="protein sequence ID" value="nRc.2.0.1.t06099-RA"/>
    <property type="gene ID" value="nRc.2.0.1.g06099"/>
</dbReference>
<organism evidence="1 2">
    <name type="scientific">Romanomermis culicivorax</name>
    <name type="common">Nematode worm</name>
    <dbReference type="NCBI Taxonomy" id="13658"/>
    <lineage>
        <taxon>Eukaryota</taxon>
        <taxon>Metazoa</taxon>
        <taxon>Ecdysozoa</taxon>
        <taxon>Nematoda</taxon>
        <taxon>Enoplea</taxon>
        <taxon>Dorylaimia</taxon>
        <taxon>Mermithida</taxon>
        <taxon>Mermithoidea</taxon>
        <taxon>Mermithidae</taxon>
        <taxon>Romanomermis</taxon>
    </lineage>
</organism>
<proteinExistence type="predicted"/>
<sequence length="148" mass="17164">MKLFFRPIPSFFGRSFDNMFVDSTTTNETIHENRFILTDSVAPILSLQITLRILRLPHFFVPVDVLYPLKYFWRESSEFAKPVGHGRQRSNNQERSGYFFSPIQTVDLIIAERTTGEIPHIAFENYIIRRQSESSGSKSSKTTGEKCH</sequence>
<evidence type="ECO:0000313" key="1">
    <source>
        <dbReference type="Proteomes" id="UP000887565"/>
    </source>
</evidence>
<accession>A0A915HW25</accession>